<proteinExistence type="predicted"/>
<comment type="caution">
    <text evidence="1">The sequence shown here is derived from an EMBL/GenBank/DDBJ whole genome shotgun (WGS) entry which is preliminary data.</text>
</comment>
<keyword evidence="2" id="KW-1185">Reference proteome</keyword>
<dbReference type="EMBL" id="JAWWNJ010000046">
    <property type="protein sequence ID" value="KAK7018474.1"/>
    <property type="molecule type" value="Genomic_DNA"/>
</dbReference>
<organism evidence="1 2">
    <name type="scientific">Favolaschia claudopus</name>
    <dbReference type="NCBI Taxonomy" id="2862362"/>
    <lineage>
        <taxon>Eukaryota</taxon>
        <taxon>Fungi</taxon>
        <taxon>Dikarya</taxon>
        <taxon>Basidiomycota</taxon>
        <taxon>Agaricomycotina</taxon>
        <taxon>Agaricomycetes</taxon>
        <taxon>Agaricomycetidae</taxon>
        <taxon>Agaricales</taxon>
        <taxon>Marasmiineae</taxon>
        <taxon>Mycenaceae</taxon>
        <taxon>Favolaschia</taxon>
    </lineage>
</organism>
<dbReference type="AlphaFoldDB" id="A0AAW0AYV6"/>
<accession>A0AAW0AYV6</accession>
<name>A0AAW0AYV6_9AGAR</name>
<evidence type="ECO:0000313" key="2">
    <source>
        <dbReference type="Proteomes" id="UP001362999"/>
    </source>
</evidence>
<sequence>MPLANFVEYRARLVELEPRIQVLERALAPLRLEESTIKERLNAYKYPRLDFTQRNRGPNLSTFPPKISYSGERYLSPDWNAYLPTPATYGSGLGGLDVARCPSGYSTGATIMAAWQTLLWQSFQLALAATLPTIEGEFPLLRYLDIELGCEAPREIQFLDAPMLRSVVLDGLAVEWVTRLPWTQLTTLSLHDIAFEDCVPVLPKATNLLDCRLDMSEDLISSKASPIVLPCLKSLKAEADDYIEGFLASFTLPALSSLTVCHELLGLDAVPSLKSFVARSGCNLQHLHMTCITATQFVEESYRVALPSIRKIDFSVDQDREPLNLLSNWHI</sequence>
<evidence type="ECO:0000313" key="1">
    <source>
        <dbReference type="EMBL" id="KAK7018474.1"/>
    </source>
</evidence>
<reference evidence="1 2" key="1">
    <citation type="journal article" date="2024" name="J Genomics">
        <title>Draft genome sequencing and assembly of Favolaschia claudopus CIRM-BRFM 2984 isolated from oak limbs.</title>
        <authorList>
            <person name="Navarro D."/>
            <person name="Drula E."/>
            <person name="Chaduli D."/>
            <person name="Cazenave R."/>
            <person name="Ahrendt S."/>
            <person name="Wang J."/>
            <person name="Lipzen A."/>
            <person name="Daum C."/>
            <person name="Barry K."/>
            <person name="Grigoriev I.V."/>
            <person name="Favel A."/>
            <person name="Rosso M.N."/>
            <person name="Martin F."/>
        </authorList>
    </citation>
    <scope>NUCLEOTIDE SEQUENCE [LARGE SCALE GENOMIC DNA]</scope>
    <source>
        <strain evidence="1 2">CIRM-BRFM 2984</strain>
    </source>
</reference>
<protein>
    <submittedName>
        <fullName evidence="1">Uncharacterized protein</fullName>
    </submittedName>
</protein>
<dbReference type="SUPFAM" id="SSF52047">
    <property type="entry name" value="RNI-like"/>
    <property type="match status" value="1"/>
</dbReference>
<dbReference type="Proteomes" id="UP001362999">
    <property type="component" value="Unassembled WGS sequence"/>
</dbReference>
<gene>
    <name evidence="1" type="ORF">R3P38DRAFT_3200845</name>
</gene>